<sequence length="680" mass="75521">MELKSFAEDDFDPKKWINKAWSTSGSQEKEIFVANTVTRLQLYMKQLTNSLDETTTQIVTSVPRILQDASSLQLEGALLQQKLLALEQKVQDVEEQTGNSIESLQKIDQLKSRLENAASALREADKWAALATSLEDILEKGVPFKVEGLSQLAEQVAAMTASLEVLSDAPDYEIKRLQLETLYNRLEAAVSPPLIEALTQMDADRTSLYVSLFSGMGRSLSLCRCWRRAAAARLAGVWRTTTNHTLSKLTDMLSQEAEKQVAWVSNVLKSETPLAELIRLYTDLLLSLDPSPIKIATASLKLCSTPQEGITLLTDLKTDINEFVKCINAVIEAPRPNKETLLPATVRELGRAAYGPLRELLPKYTDMQTQLFMEYLNDPLLRQEDLVEHSRALQSIAERVESWLSSSSEKASRIAGDAMYPFYVPAVENFITALSSHISSHFRRIESAFLSECNVGECVGVLSACFPAAVRLAATADVALQAIADRRGGKCESENPHILSDLPTLLLEPEVRQRLPSLKTDPLVSVSGLRRTKDQLRGLARSILRNPIDVQLEKIPQLPVWSNNDALSTDLPDFALSPQEYITEIGQYLMTLPQHLELHLTEKQAPLQYLSEVCTHTCEIYAEKILNIRNMDALGTKRCLTDIVYLSSVVEDLGSSITPALKNLEKSLRAATPSANVNTE</sequence>
<reference evidence="1 2" key="1">
    <citation type="journal article" date="2021" name="Front. Genet.">
        <title>Chromosome-Level Genome Assembly Reveals Significant Gene Expansion in the Toll and IMD Signaling Pathways of Dendrolimus kikuchii.</title>
        <authorList>
            <person name="Zhou J."/>
            <person name="Wu P."/>
            <person name="Xiong Z."/>
            <person name="Liu N."/>
            <person name="Zhao N."/>
            <person name="Ji M."/>
            <person name="Qiu Y."/>
            <person name="Yang B."/>
        </authorList>
    </citation>
    <scope>NUCLEOTIDE SEQUENCE [LARGE SCALE GENOMIC DNA]</scope>
    <source>
        <strain evidence="1">Ann1</strain>
    </source>
</reference>
<keyword evidence="2" id="KW-1185">Reference proteome</keyword>
<evidence type="ECO:0000313" key="1">
    <source>
        <dbReference type="EMBL" id="KAJ0169793.1"/>
    </source>
</evidence>
<organism evidence="1 2">
    <name type="scientific">Dendrolimus kikuchii</name>
    <dbReference type="NCBI Taxonomy" id="765133"/>
    <lineage>
        <taxon>Eukaryota</taxon>
        <taxon>Metazoa</taxon>
        <taxon>Ecdysozoa</taxon>
        <taxon>Arthropoda</taxon>
        <taxon>Hexapoda</taxon>
        <taxon>Insecta</taxon>
        <taxon>Pterygota</taxon>
        <taxon>Neoptera</taxon>
        <taxon>Endopterygota</taxon>
        <taxon>Lepidoptera</taxon>
        <taxon>Glossata</taxon>
        <taxon>Ditrysia</taxon>
        <taxon>Bombycoidea</taxon>
        <taxon>Lasiocampidae</taxon>
        <taxon>Dendrolimus</taxon>
    </lineage>
</organism>
<accession>A0ACC1CE01</accession>
<evidence type="ECO:0000313" key="2">
    <source>
        <dbReference type="Proteomes" id="UP000824533"/>
    </source>
</evidence>
<dbReference type="EMBL" id="CM034415">
    <property type="protein sequence ID" value="KAJ0169793.1"/>
    <property type="molecule type" value="Genomic_DNA"/>
</dbReference>
<protein>
    <submittedName>
        <fullName evidence="1">Uncharacterized protein</fullName>
    </submittedName>
</protein>
<gene>
    <name evidence="1" type="ORF">K1T71_014399</name>
</gene>
<dbReference type="Proteomes" id="UP000824533">
    <property type="component" value="Linkage Group LG29"/>
</dbReference>
<proteinExistence type="predicted"/>
<name>A0ACC1CE01_9NEOP</name>
<comment type="caution">
    <text evidence="1">The sequence shown here is derived from an EMBL/GenBank/DDBJ whole genome shotgun (WGS) entry which is preliminary data.</text>
</comment>